<dbReference type="InterPro" id="IPR008927">
    <property type="entry name" value="6-PGluconate_DH-like_C_sf"/>
</dbReference>
<gene>
    <name evidence="5" type="ORF">ELS83_16010</name>
</gene>
<dbReference type="Gene3D" id="1.10.1040.10">
    <property type="entry name" value="N-(1-d-carboxylethyl)-l-norvaline Dehydrogenase, domain 2"/>
    <property type="match status" value="1"/>
</dbReference>
<dbReference type="SUPFAM" id="SSF51735">
    <property type="entry name" value="NAD(P)-binding Rossmann-fold domains"/>
    <property type="match status" value="1"/>
</dbReference>
<dbReference type="Pfam" id="PF01232">
    <property type="entry name" value="Mannitol_dh"/>
    <property type="match status" value="1"/>
</dbReference>
<reference evidence="5 6" key="1">
    <citation type="submission" date="2018-12" db="EMBL/GenBank/DDBJ databases">
        <title>Marinifilum JC070 sp. nov., a marine bacterium isolated from Yongle Blue Hole in the South China Sea.</title>
        <authorList>
            <person name="Fu T."/>
        </authorList>
    </citation>
    <scope>NUCLEOTIDE SEQUENCE [LARGE SCALE GENOMIC DNA]</scope>
    <source>
        <strain evidence="5 6">JC070</strain>
    </source>
</reference>
<feature type="domain" description="Mannitol dehydrogenase C-terminal" evidence="4">
    <location>
        <begin position="272"/>
        <end position="468"/>
    </location>
</feature>
<keyword evidence="2" id="KW-0520">NAD</keyword>
<organism evidence="5 6">
    <name type="scientific">Marinifilum caeruleilacunae</name>
    <dbReference type="NCBI Taxonomy" id="2499076"/>
    <lineage>
        <taxon>Bacteria</taxon>
        <taxon>Pseudomonadati</taxon>
        <taxon>Bacteroidota</taxon>
        <taxon>Bacteroidia</taxon>
        <taxon>Marinilabiliales</taxon>
        <taxon>Marinifilaceae</taxon>
    </lineage>
</organism>
<proteinExistence type="predicted"/>
<keyword evidence="6" id="KW-1185">Reference proteome</keyword>
<dbReference type="Gene3D" id="3.40.50.720">
    <property type="entry name" value="NAD(P)-binding Rossmann-like Domain"/>
    <property type="match status" value="1"/>
</dbReference>
<sequence>MELNRQLAKESINHPEKILQFGEGNFLRAFVEWIVNKMNKEIDFNTGVVIAQPIENGLAELINSQDGLYHVQLKGIKDSKPIKENELIDCVTRALNPYSEFDKYLAVIDNPDLRFVISNTTEAGISWDESDKLDQTPQSSFPGKMTSLLYRRFKTFKGDTSKGLIIICCELIDRNADFLKQYVLKHAINWKLEQDFFTWIEEACAFCNTLVDRIVPGFPKDNIDEVHAELGFKDQLVTVGEYFHLWVIEAPQYVKDEFPADKAGLEVKFVDDMTDFREQKVRVLNGAHTGSFAVSLLYGIETVRESIEHDALGRFMNNMVYNEILKTIKGEKEDLNNFAKKILERFYNPYIRHEWKSIALNSMSKWKTRNLCSLLDYIKVTNQVPSHLSFSLAALIAYYKGEYNGKKIEIQDDQVHIDFMKKVWGNFDLNPENVRSLTEKVLAYSDLWEVDLNQTPNLTDTVSKHLFAILSDGIQDAIKTLS</sequence>
<dbReference type="Proteomes" id="UP000732105">
    <property type="component" value="Unassembled WGS sequence"/>
</dbReference>
<dbReference type="InterPro" id="IPR013118">
    <property type="entry name" value="Mannitol_DH_C"/>
</dbReference>
<dbReference type="PANTHER" id="PTHR30524:SF0">
    <property type="entry name" value="ALTRONATE OXIDOREDUCTASE-RELATED"/>
    <property type="match status" value="1"/>
</dbReference>
<dbReference type="NCBIfam" id="NF002969">
    <property type="entry name" value="PRK03643.1"/>
    <property type="match status" value="1"/>
</dbReference>
<dbReference type="InterPro" id="IPR013328">
    <property type="entry name" value="6PGD_dom2"/>
</dbReference>
<dbReference type="InterPro" id="IPR000669">
    <property type="entry name" value="Mannitol_DH"/>
</dbReference>
<dbReference type="Pfam" id="PF08125">
    <property type="entry name" value="Mannitol_dh_C"/>
    <property type="match status" value="1"/>
</dbReference>
<dbReference type="InterPro" id="IPR013131">
    <property type="entry name" value="Mannitol_DH_N"/>
</dbReference>
<evidence type="ECO:0000256" key="1">
    <source>
        <dbReference type="ARBA" id="ARBA00023002"/>
    </source>
</evidence>
<feature type="domain" description="Mannitol dehydrogenase N-terminal" evidence="3">
    <location>
        <begin position="16"/>
        <end position="257"/>
    </location>
</feature>
<dbReference type="InterPro" id="IPR036291">
    <property type="entry name" value="NAD(P)-bd_dom_sf"/>
</dbReference>
<comment type="caution">
    <text evidence="5">The sequence shown here is derived from an EMBL/GenBank/DDBJ whole genome shotgun (WGS) entry which is preliminary data.</text>
</comment>
<evidence type="ECO:0000256" key="2">
    <source>
        <dbReference type="ARBA" id="ARBA00023027"/>
    </source>
</evidence>
<dbReference type="PRINTS" id="PR00084">
    <property type="entry name" value="MTLDHDRGNASE"/>
</dbReference>
<evidence type="ECO:0000313" key="5">
    <source>
        <dbReference type="EMBL" id="NOU61312.1"/>
    </source>
</evidence>
<keyword evidence="1" id="KW-0560">Oxidoreductase</keyword>
<dbReference type="EMBL" id="RZNH01000031">
    <property type="protein sequence ID" value="NOU61312.1"/>
    <property type="molecule type" value="Genomic_DNA"/>
</dbReference>
<evidence type="ECO:0000259" key="3">
    <source>
        <dbReference type="Pfam" id="PF01232"/>
    </source>
</evidence>
<dbReference type="SUPFAM" id="SSF48179">
    <property type="entry name" value="6-phosphogluconate dehydrogenase C-terminal domain-like"/>
    <property type="match status" value="1"/>
</dbReference>
<dbReference type="RefSeq" id="WP_171596572.1">
    <property type="nucleotide sequence ID" value="NZ_RZNH01000031.1"/>
</dbReference>
<evidence type="ECO:0000313" key="6">
    <source>
        <dbReference type="Proteomes" id="UP000732105"/>
    </source>
</evidence>
<name>A0ABX1WYY9_9BACT</name>
<protein>
    <submittedName>
        <fullName evidence="5">Tagaturonate reductase</fullName>
    </submittedName>
</protein>
<accession>A0ABX1WYY9</accession>
<dbReference type="PANTHER" id="PTHR30524">
    <property type="entry name" value="MANNITOL-1-PHOSPHATE 5-DEHYDROGENASE"/>
    <property type="match status" value="1"/>
</dbReference>
<evidence type="ECO:0000259" key="4">
    <source>
        <dbReference type="Pfam" id="PF08125"/>
    </source>
</evidence>